<reference evidence="1" key="1">
    <citation type="submission" date="2022-06" db="EMBL/GenBank/DDBJ databases">
        <title>Phylogenomic reconstructions and comparative analyses of Kickxellomycotina fungi.</title>
        <authorList>
            <person name="Reynolds N.K."/>
            <person name="Stajich J.E."/>
            <person name="Barry K."/>
            <person name="Grigoriev I.V."/>
            <person name="Crous P."/>
            <person name="Smith M.E."/>
        </authorList>
    </citation>
    <scope>NUCLEOTIDE SEQUENCE</scope>
    <source>
        <strain evidence="1">RSA 2271</strain>
    </source>
</reference>
<comment type="caution">
    <text evidence="1">The sequence shown here is derived from an EMBL/GenBank/DDBJ whole genome shotgun (WGS) entry which is preliminary data.</text>
</comment>
<dbReference type="Proteomes" id="UP001145114">
    <property type="component" value="Unassembled WGS sequence"/>
</dbReference>
<keyword evidence="2" id="KW-1185">Reference proteome</keyword>
<dbReference type="EMBL" id="JAMZIH010001911">
    <property type="protein sequence ID" value="KAJ1677804.1"/>
    <property type="molecule type" value="Genomic_DNA"/>
</dbReference>
<evidence type="ECO:0000313" key="1">
    <source>
        <dbReference type="EMBL" id="KAJ1677804.1"/>
    </source>
</evidence>
<name>A0ACC1HMT7_9FUNG</name>
<accession>A0ACC1HMT7</accession>
<evidence type="ECO:0000313" key="2">
    <source>
        <dbReference type="Proteomes" id="UP001145114"/>
    </source>
</evidence>
<organism evidence="1 2">
    <name type="scientific">Spiromyces aspiralis</name>
    <dbReference type="NCBI Taxonomy" id="68401"/>
    <lineage>
        <taxon>Eukaryota</taxon>
        <taxon>Fungi</taxon>
        <taxon>Fungi incertae sedis</taxon>
        <taxon>Zoopagomycota</taxon>
        <taxon>Kickxellomycotina</taxon>
        <taxon>Kickxellomycetes</taxon>
        <taxon>Kickxellales</taxon>
        <taxon>Kickxellaceae</taxon>
        <taxon>Spiromyces</taxon>
    </lineage>
</organism>
<protein>
    <submittedName>
        <fullName evidence="1">mRNA decay protein</fullName>
    </submittedName>
</protein>
<sequence>MGFIKKCKTSLGADAEPQILKDIKQLKLEKYITEIAPAVFEGLLRCKTAADVASAINIISSLHTRFPDTFTPQLASILVKSLAAPSSKHLASLTPEQREKDEQTRISKQRVLLRVVGEMYLSGLFWGIDTQPDGIGGIKSSIGLKNLAGESGASKSTGSAATVSLSALQVKDVLAQPGFSLFYGTLYGMCDHEQHHNAQLYMALLKYFANDLALPEHASIEESVASIVLEDGVRVVTQEQCNLLKSLVDRYYSTMSKRLVKMHNILRKLERRNEERLFNRGQLHEEAQEKQKRWATVFERFNEQVTFVSEQLGKPLLELPEEDEENKLNINFGAANVGGNKDGSSLANTP</sequence>
<gene>
    <name evidence="1" type="primary">NMD2_2</name>
    <name evidence="1" type="ORF">EV182_005403</name>
</gene>
<proteinExistence type="predicted"/>
<feature type="non-terminal residue" evidence="1">
    <location>
        <position position="350"/>
    </location>
</feature>